<dbReference type="InterPro" id="IPR012675">
    <property type="entry name" value="Beta-grasp_dom_sf"/>
</dbReference>
<accession>A0ABP6H1W7</accession>
<dbReference type="PANTHER" id="PTHR47354:SF1">
    <property type="entry name" value="CARNITINE MONOOXYGENASE REDUCTASE SUBUNIT"/>
    <property type="match status" value="1"/>
</dbReference>
<dbReference type="InterPro" id="IPR017927">
    <property type="entry name" value="FAD-bd_FR_type"/>
</dbReference>
<dbReference type="PROSITE" id="PS51085">
    <property type="entry name" value="2FE2S_FER_2"/>
    <property type="match status" value="1"/>
</dbReference>
<feature type="region of interest" description="Disordered" evidence="8">
    <location>
        <begin position="1"/>
        <end position="20"/>
    </location>
</feature>
<evidence type="ECO:0000256" key="6">
    <source>
        <dbReference type="ARBA" id="ARBA00023004"/>
    </source>
</evidence>
<dbReference type="InterPro" id="IPR017938">
    <property type="entry name" value="Riboflavin_synthase-like_b-brl"/>
</dbReference>
<comment type="cofactor">
    <cofactor evidence="1">
        <name>FAD</name>
        <dbReference type="ChEBI" id="CHEBI:57692"/>
    </cofactor>
</comment>
<keyword evidence="6" id="KW-0408">Iron</keyword>
<dbReference type="PRINTS" id="PR00409">
    <property type="entry name" value="PHDIOXRDTASE"/>
</dbReference>
<dbReference type="SUPFAM" id="SSF63380">
    <property type="entry name" value="Riboflavin synthase domain-like"/>
    <property type="match status" value="1"/>
</dbReference>
<protein>
    <submittedName>
        <fullName evidence="11">PDR/VanB family oxidoreductase</fullName>
    </submittedName>
</protein>
<dbReference type="Proteomes" id="UP001501842">
    <property type="component" value="Unassembled WGS sequence"/>
</dbReference>
<dbReference type="InterPro" id="IPR039261">
    <property type="entry name" value="FNR_nucleotide-bd"/>
</dbReference>
<dbReference type="CDD" id="cd06185">
    <property type="entry name" value="PDR_like"/>
    <property type="match status" value="1"/>
</dbReference>
<keyword evidence="12" id="KW-1185">Reference proteome</keyword>
<dbReference type="PROSITE" id="PS00197">
    <property type="entry name" value="2FE2S_FER_1"/>
    <property type="match status" value="1"/>
</dbReference>
<dbReference type="PANTHER" id="PTHR47354">
    <property type="entry name" value="NADH OXIDOREDUCTASE HCR"/>
    <property type="match status" value="1"/>
</dbReference>
<dbReference type="Gene3D" id="2.40.30.10">
    <property type="entry name" value="Translation factors"/>
    <property type="match status" value="1"/>
</dbReference>
<evidence type="ECO:0000259" key="10">
    <source>
        <dbReference type="PROSITE" id="PS51384"/>
    </source>
</evidence>
<evidence type="ECO:0000259" key="9">
    <source>
        <dbReference type="PROSITE" id="PS51085"/>
    </source>
</evidence>
<dbReference type="InterPro" id="IPR001433">
    <property type="entry name" value="OxRdtase_FAD/NAD-bd"/>
</dbReference>
<dbReference type="CDD" id="cd00207">
    <property type="entry name" value="fer2"/>
    <property type="match status" value="1"/>
</dbReference>
<dbReference type="Gene3D" id="3.10.20.30">
    <property type="match status" value="1"/>
</dbReference>
<evidence type="ECO:0000256" key="4">
    <source>
        <dbReference type="ARBA" id="ARBA00022723"/>
    </source>
</evidence>
<dbReference type="PROSITE" id="PS51384">
    <property type="entry name" value="FAD_FR"/>
    <property type="match status" value="1"/>
</dbReference>
<evidence type="ECO:0000256" key="2">
    <source>
        <dbReference type="ARBA" id="ARBA00022630"/>
    </source>
</evidence>
<evidence type="ECO:0000256" key="5">
    <source>
        <dbReference type="ARBA" id="ARBA00023002"/>
    </source>
</evidence>
<dbReference type="Pfam" id="PF00175">
    <property type="entry name" value="NAD_binding_1"/>
    <property type="match status" value="1"/>
</dbReference>
<gene>
    <name evidence="11" type="ORF">GCM10010439_56420</name>
</gene>
<name>A0ABP6H1W7_9ACTN</name>
<evidence type="ECO:0000256" key="8">
    <source>
        <dbReference type="SAM" id="MobiDB-lite"/>
    </source>
</evidence>
<keyword evidence="2" id="KW-0285">Flavoprotein</keyword>
<proteinExistence type="predicted"/>
<reference evidence="12" key="1">
    <citation type="journal article" date="2019" name="Int. J. Syst. Evol. Microbiol.">
        <title>The Global Catalogue of Microorganisms (GCM) 10K type strain sequencing project: providing services to taxonomists for standard genome sequencing and annotation.</title>
        <authorList>
            <consortium name="The Broad Institute Genomics Platform"/>
            <consortium name="The Broad Institute Genome Sequencing Center for Infectious Disease"/>
            <person name="Wu L."/>
            <person name="Ma J."/>
        </authorList>
    </citation>
    <scope>NUCLEOTIDE SEQUENCE [LARGE SCALE GENOMIC DNA]</scope>
    <source>
        <strain evidence="12">JCM 8201</strain>
    </source>
</reference>
<keyword evidence="3" id="KW-0001">2Fe-2S</keyword>
<dbReference type="InterPro" id="IPR050415">
    <property type="entry name" value="MRET"/>
</dbReference>
<comment type="caution">
    <text evidence="11">The sequence shown here is derived from an EMBL/GenBank/DDBJ whole genome shotgun (WGS) entry which is preliminary data.</text>
</comment>
<dbReference type="EMBL" id="BAAATZ010000029">
    <property type="protein sequence ID" value="GAA2734320.1"/>
    <property type="molecule type" value="Genomic_DNA"/>
</dbReference>
<dbReference type="RefSeq" id="WP_344454647.1">
    <property type="nucleotide sequence ID" value="NZ_BAAATZ010000029.1"/>
</dbReference>
<dbReference type="Gene3D" id="3.40.50.80">
    <property type="entry name" value="Nucleotide-binding domain of ferredoxin-NADP reductase (FNR) module"/>
    <property type="match status" value="1"/>
</dbReference>
<organism evidence="11 12">
    <name type="scientific">Actinocorallia aurantiaca</name>
    <dbReference type="NCBI Taxonomy" id="46204"/>
    <lineage>
        <taxon>Bacteria</taxon>
        <taxon>Bacillati</taxon>
        <taxon>Actinomycetota</taxon>
        <taxon>Actinomycetes</taxon>
        <taxon>Streptosporangiales</taxon>
        <taxon>Thermomonosporaceae</taxon>
        <taxon>Actinocorallia</taxon>
    </lineage>
</organism>
<evidence type="ECO:0000256" key="7">
    <source>
        <dbReference type="ARBA" id="ARBA00023014"/>
    </source>
</evidence>
<feature type="domain" description="2Fe-2S ferredoxin-type" evidence="9">
    <location>
        <begin position="290"/>
        <end position="372"/>
    </location>
</feature>
<dbReference type="SUPFAM" id="SSF54292">
    <property type="entry name" value="2Fe-2S ferredoxin-like"/>
    <property type="match status" value="1"/>
</dbReference>
<dbReference type="SUPFAM" id="SSF52343">
    <property type="entry name" value="Ferredoxin reductase-like, C-terminal NADP-linked domain"/>
    <property type="match status" value="1"/>
</dbReference>
<keyword evidence="7" id="KW-0411">Iron-sulfur</keyword>
<dbReference type="InterPro" id="IPR001041">
    <property type="entry name" value="2Fe-2S_ferredoxin-type"/>
</dbReference>
<dbReference type="InterPro" id="IPR006058">
    <property type="entry name" value="2Fe2S_fd_BS"/>
</dbReference>
<evidence type="ECO:0000313" key="11">
    <source>
        <dbReference type="EMBL" id="GAA2734320.1"/>
    </source>
</evidence>
<evidence type="ECO:0000256" key="3">
    <source>
        <dbReference type="ARBA" id="ARBA00022714"/>
    </source>
</evidence>
<dbReference type="Pfam" id="PF00970">
    <property type="entry name" value="FAD_binding_6"/>
    <property type="match status" value="1"/>
</dbReference>
<dbReference type="InterPro" id="IPR036010">
    <property type="entry name" value="2Fe-2S_ferredoxin-like_sf"/>
</dbReference>
<dbReference type="InterPro" id="IPR008333">
    <property type="entry name" value="Cbr1-like_FAD-bd_dom"/>
</dbReference>
<evidence type="ECO:0000256" key="1">
    <source>
        <dbReference type="ARBA" id="ARBA00001974"/>
    </source>
</evidence>
<dbReference type="Pfam" id="PF00111">
    <property type="entry name" value="Fer2"/>
    <property type="match status" value="1"/>
</dbReference>
<feature type="domain" description="FAD-binding FR-type" evidence="10">
    <location>
        <begin position="61"/>
        <end position="165"/>
    </location>
</feature>
<sequence>MNRSTSFPGEAEASSRPARFKPGTDIPSAFVYRFFETVVDRWWIKAADRAARDRVPVAPVERDLRVRVERVEQLTDDVRALSFVRTDGAPLSAWDPGAHVDLLLPSGRMRQYSLNGDPDDLGSYRIAVRRIDEGQGGGGGSVEVHSLQAGRELTLKGPRNAFPFIASPSGYVFVAGGIGITPILPMLRDAVRRRDPYVLVYTGRTRESMPFLDELRSLTGGHEVHVWPDDEHGVPDAASIIDLAPRGAALYACGPAPMIDAIRAAIPDPRIDTLHYERFSPPPVVGGKPFTVRLANRDTEVRVESDESALSAVRRVLPGQAYSCRQGFCGTCRVRVLAGRVEHRDHVLTESEREEHMILCVSRAEGTVSVEA</sequence>
<keyword evidence="4" id="KW-0479">Metal-binding</keyword>
<evidence type="ECO:0000313" key="12">
    <source>
        <dbReference type="Proteomes" id="UP001501842"/>
    </source>
</evidence>
<keyword evidence="5" id="KW-0560">Oxidoreductase</keyword>